<organism evidence="2 3">
    <name type="scientific">Knipowitschia caucasica</name>
    <name type="common">Caucasian dwarf goby</name>
    <name type="synonym">Pomatoschistus caucasicus</name>
    <dbReference type="NCBI Taxonomy" id="637954"/>
    <lineage>
        <taxon>Eukaryota</taxon>
        <taxon>Metazoa</taxon>
        <taxon>Chordata</taxon>
        <taxon>Craniata</taxon>
        <taxon>Vertebrata</taxon>
        <taxon>Euteleostomi</taxon>
        <taxon>Actinopterygii</taxon>
        <taxon>Neopterygii</taxon>
        <taxon>Teleostei</taxon>
        <taxon>Neoteleostei</taxon>
        <taxon>Acanthomorphata</taxon>
        <taxon>Gobiaria</taxon>
        <taxon>Gobiiformes</taxon>
        <taxon>Gobioidei</taxon>
        <taxon>Gobiidae</taxon>
        <taxon>Gobiinae</taxon>
        <taxon>Knipowitschia</taxon>
    </lineage>
</organism>
<evidence type="ECO:0000313" key="2">
    <source>
        <dbReference type="EMBL" id="CAL1599896.1"/>
    </source>
</evidence>
<reference evidence="2 3" key="1">
    <citation type="submission" date="2024-04" db="EMBL/GenBank/DDBJ databases">
        <authorList>
            <person name="Waldvogel A.-M."/>
            <person name="Schoenle A."/>
        </authorList>
    </citation>
    <scope>NUCLEOTIDE SEQUENCE [LARGE SCALE GENOMIC DNA]</scope>
</reference>
<dbReference type="EMBL" id="OZ035845">
    <property type="protein sequence ID" value="CAL1599896.1"/>
    <property type="molecule type" value="Genomic_DNA"/>
</dbReference>
<accession>A0AAV2LCF5</accession>
<keyword evidence="3" id="KW-1185">Reference proteome</keyword>
<evidence type="ECO:0000256" key="1">
    <source>
        <dbReference type="SAM" id="MobiDB-lite"/>
    </source>
</evidence>
<name>A0AAV2LCF5_KNICA</name>
<feature type="region of interest" description="Disordered" evidence="1">
    <location>
        <begin position="69"/>
        <end position="111"/>
    </location>
</feature>
<evidence type="ECO:0000313" key="3">
    <source>
        <dbReference type="Proteomes" id="UP001497482"/>
    </source>
</evidence>
<feature type="compositionally biased region" description="Basic and acidic residues" evidence="1">
    <location>
        <begin position="14"/>
        <end position="40"/>
    </location>
</feature>
<dbReference type="AlphaFoldDB" id="A0AAV2LCF5"/>
<proteinExistence type="predicted"/>
<dbReference type="Proteomes" id="UP001497482">
    <property type="component" value="Chromosome 23"/>
</dbReference>
<protein>
    <submittedName>
        <fullName evidence="2">Uncharacterized protein</fullName>
    </submittedName>
</protein>
<gene>
    <name evidence="2" type="ORF">KC01_LOCUS28082</name>
</gene>
<feature type="compositionally biased region" description="Polar residues" evidence="1">
    <location>
        <begin position="1"/>
        <end position="12"/>
    </location>
</feature>
<sequence length="111" mass="12247">MLHTAGSASQVEQPAEKDNEVRDVFQTDSSHRGRRPEDMQMPRCSSRLSDSTAHALVAGDSGDTVSLLLAQRQRGLEGPEGEEEEEEDEEGKPRRAKGKTPKVHIIKVLEV</sequence>
<feature type="compositionally biased region" description="Basic residues" evidence="1">
    <location>
        <begin position="94"/>
        <end position="105"/>
    </location>
</feature>
<feature type="region of interest" description="Disordered" evidence="1">
    <location>
        <begin position="1"/>
        <end position="54"/>
    </location>
</feature>
<feature type="compositionally biased region" description="Acidic residues" evidence="1">
    <location>
        <begin position="79"/>
        <end position="90"/>
    </location>
</feature>